<protein>
    <submittedName>
        <fullName evidence="1">Uncharacterized protein</fullName>
    </submittedName>
</protein>
<organism evidence="1 2">
    <name type="scientific">Medicago truncatula</name>
    <name type="common">Barrel medic</name>
    <name type="synonym">Medicago tribuloides</name>
    <dbReference type="NCBI Taxonomy" id="3880"/>
    <lineage>
        <taxon>Eukaryota</taxon>
        <taxon>Viridiplantae</taxon>
        <taxon>Streptophyta</taxon>
        <taxon>Embryophyta</taxon>
        <taxon>Tracheophyta</taxon>
        <taxon>Spermatophyta</taxon>
        <taxon>Magnoliopsida</taxon>
        <taxon>eudicotyledons</taxon>
        <taxon>Gunneridae</taxon>
        <taxon>Pentapetalae</taxon>
        <taxon>rosids</taxon>
        <taxon>fabids</taxon>
        <taxon>Fabales</taxon>
        <taxon>Fabaceae</taxon>
        <taxon>Papilionoideae</taxon>
        <taxon>50 kb inversion clade</taxon>
        <taxon>NPAAA clade</taxon>
        <taxon>Hologalegina</taxon>
        <taxon>IRL clade</taxon>
        <taxon>Trifolieae</taxon>
        <taxon>Medicago</taxon>
    </lineage>
</organism>
<sequence>MWCSVVGGFIMFGNEDSTCGLWEMLSMINQPSHSFSRRTMLLLSAQIPLTFPRTPSLLVVKMIRNELGIVLLQSVCPLRNTKVTLHLMPIIQRNCLPLSWSNTSRRSD</sequence>
<proteinExistence type="predicted"/>
<reference evidence="2" key="1">
    <citation type="journal article" date="2018" name="Nat. Plants">
        <title>Whole-genome landscape of Medicago truncatula symbiotic genes.</title>
        <authorList>
            <person name="Pecrix Y."/>
            <person name="Staton S.E."/>
            <person name="Sallet E."/>
            <person name="Lelandais-Briere C."/>
            <person name="Moreau S."/>
            <person name="Carrere S."/>
            <person name="Blein T."/>
            <person name="Jardinaud M.F."/>
            <person name="Latrasse D."/>
            <person name="Zouine M."/>
            <person name="Zahm M."/>
            <person name="Kreplak J."/>
            <person name="Mayjonade B."/>
            <person name="Satge C."/>
            <person name="Perez M."/>
            <person name="Cauet S."/>
            <person name="Marande W."/>
            <person name="Chantry-Darmon C."/>
            <person name="Lopez-Roques C."/>
            <person name="Bouchez O."/>
            <person name="Berard A."/>
            <person name="Debelle F."/>
            <person name="Munos S."/>
            <person name="Bendahmane A."/>
            <person name="Berges H."/>
            <person name="Niebel A."/>
            <person name="Buitink J."/>
            <person name="Frugier F."/>
            <person name="Benhamed M."/>
            <person name="Crespi M."/>
            <person name="Gouzy J."/>
            <person name="Gamas P."/>
        </authorList>
    </citation>
    <scope>NUCLEOTIDE SEQUENCE [LARGE SCALE GENOMIC DNA]</scope>
    <source>
        <strain evidence="2">cv. Jemalong A17</strain>
    </source>
</reference>
<gene>
    <name evidence="1" type="ORF">MtrunA17_Chr5g0429071</name>
</gene>
<accession>A0A396HSR7</accession>
<dbReference type="Gramene" id="rna31791">
    <property type="protein sequence ID" value="RHN56399.1"/>
    <property type="gene ID" value="gene31791"/>
</dbReference>
<dbReference type="EMBL" id="PSQE01000005">
    <property type="protein sequence ID" value="RHN56399.1"/>
    <property type="molecule type" value="Genomic_DNA"/>
</dbReference>
<name>A0A396HSR7_MEDTR</name>
<dbReference type="AlphaFoldDB" id="A0A396HSR7"/>
<dbReference type="Proteomes" id="UP000265566">
    <property type="component" value="Chromosome 5"/>
</dbReference>
<evidence type="ECO:0000313" key="1">
    <source>
        <dbReference type="EMBL" id="RHN56399.1"/>
    </source>
</evidence>
<evidence type="ECO:0000313" key="2">
    <source>
        <dbReference type="Proteomes" id="UP000265566"/>
    </source>
</evidence>
<comment type="caution">
    <text evidence="1">The sequence shown here is derived from an EMBL/GenBank/DDBJ whole genome shotgun (WGS) entry which is preliminary data.</text>
</comment>